<dbReference type="Proteomes" id="UP000033483">
    <property type="component" value="Unassembled WGS sequence"/>
</dbReference>
<dbReference type="EMBL" id="LAEV01000370">
    <property type="protein sequence ID" value="KKA30528.1"/>
    <property type="molecule type" value="Genomic_DNA"/>
</dbReference>
<evidence type="ECO:0000256" key="1">
    <source>
        <dbReference type="ARBA" id="ARBA00004123"/>
    </source>
</evidence>
<evidence type="ECO:0000256" key="6">
    <source>
        <dbReference type="ARBA" id="ARBA00022840"/>
    </source>
</evidence>
<evidence type="ECO:0000256" key="5">
    <source>
        <dbReference type="ARBA" id="ARBA00022741"/>
    </source>
</evidence>
<dbReference type="GO" id="GO:0005634">
    <property type="term" value="C:nucleus"/>
    <property type="evidence" value="ECO:0007669"/>
    <property type="project" value="UniProtKB-SubCell"/>
</dbReference>
<feature type="compositionally biased region" description="Polar residues" evidence="12">
    <location>
        <begin position="62"/>
        <end position="83"/>
    </location>
</feature>
<keyword evidence="9" id="KW-0469">Meiosis</keyword>
<evidence type="ECO:0000256" key="3">
    <source>
        <dbReference type="ARBA" id="ARBA00006271"/>
    </source>
</evidence>
<dbReference type="PANTHER" id="PTHR11361">
    <property type="entry name" value="DNA MISMATCH REPAIR PROTEIN MUTS FAMILY MEMBER"/>
    <property type="match status" value="1"/>
</dbReference>
<dbReference type="InterPro" id="IPR036187">
    <property type="entry name" value="DNA_mismatch_repair_MutS_sf"/>
</dbReference>
<evidence type="ECO:0000256" key="8">
    <source>
        <dbReference type="ARBA" id="ARBA00023242"/>
    </source>
</evidence>
<evidence type="ECO:0000313" key="14">
    <source>
        <dbReference type="EMBL" id="KKA30528.1"/>
    </source>
</evidence>
<dbReference type="GO" id="GO:0140664">
    <property type="term" value="F:ATP-dependent DNA damage sensor activity"/>
    <property type="evidence" value="ECO:0007669"/>
    <property type="project" value="InterPro"/>
</dbReference>
<dbReference type="GO" id="GO:0005694">
    <property type="term" value="C:chromosome"/>
    <property type="evidence" value="ECO:0007669"/>
    <property type="project" value="UniProtKB-SubCell"/>
</dbReference>
<name>A0A0F4ZKY9_9PEZI</name>
<keyword evidence="4" id="KW-0158">Chromosome</keyword>
<dbReference type="FunFam" id="3.40.50.300:FF:001067">
    <property type="entry name" value="DNA mismatch repair protein MSH5"/>
    <property type="match status" value="1"/>
</dbReference>
<comment type="subcellular location">
    <subcellularLocation>
        <location evidence="2">Chromosome</location>
    </subcellularLocation>
    <subcellularLocation>
        <location evidence="1">Nucleus</location>
    </subcellularLocation>
</comment>
<accession>A0A0F4ZKY9</accession>
<proteinExistence type="inferred from homology"/>
<evidence type="ECO:0000256" key="4">
    <source>
        <dbReference type="ARBA" id="ARBA00022454"/>
    </source>
</evidence>
<feature type="compositionally biased region" description="Low complexity" evidence="12">
    <location>
        <begin position="1"/>
        <end position="50"/>
    </location>
</feature>
<sequence>MPPARSQRQSYSRSSTSRATQSRTSSRASLASNSQVSSSLKSSSRMRQSAAPLQANPPSQPFRPSSTLSLQSQTAPSVASTAASKDASSRTATSATKNNESQEDEITMAIEMRNDGSLGCAFLSFQEGCLQIMEDISQGDLDLVDQLMVHIEPTIILVPMRNPEELETRLTNYCNERNKAILGEIQHKMDNDPDIIGCAGAVVSDIRRRRESLVISHEVDIAKMSMFTLKDFMFINLDSLIALQIINSEMHPNSLIWGPQNPNTGSKESLSLYGLFQSFAASVPGKLKLRKLFLRPLLDLQLINERQMTISLLIRPENQEIVRTISKALRGVRNIKNTLEQLRKGTDPVTGRGSSDTGIWGAIQKFCLSVINIREAVGRLPGDTIPIVIQRVLEHVHAPSLSAVGQLISRTVNIERCTSVARVIVATGVSPQLDELRRTYDGMESLLNQAAQQMVQSIPGWAREYISNCIFYPQLGFLTVVPLNQELNTPMYSGEGITDDTWEKMFTAEGKVFFKNSPMRELDEQFGDMYSMISDFEIEILHSLSREVLSYESSLLTAANVCGDLDCMVALALGAQKYNWVQPVVTTENVIQIRGGRHPLQELVVPAYIPNDCGLAGGAGAEENHGSPALSDGHEELPTTLVLTGPNHSGKSVYLKHIALIVYLAHVGSFVPADSAVIGITDKILTRIATRESSGQNQSAFSIDLRQIAFSARMATRQSLILVDEFGKGTRADDGAALLAALIDHFVSRGVEAPKMAVATHFHEIIQGGYFDGSPRVALAHMEVQELQETHVGDITQEGILYLYRLCAGASTSSFGALCASLNGVDDAVVQRAEVLMAAMSRNEDLRAVCSEMTHEEQCKFEVAEEVARAFLHLSLQTGGNGVEKRRISARDTIRQLLESVEEAEGMSAEEEMSE</sequence>
<dbReference type="Pfam" id="PF00488">
    <property type="entry name" value="MutS_V"/>
    <property type="match status" value="1"/>
</dbReference>
<evidence type="ECO:0000313" key="15">
    <source>
        <dbReference type="Proteomes" id="UP000033483"/>
    </source>
</evidence>
<dbReference type="InterPro" id="IPR045076">
    <property type="entry name" value="MutS"/>
</dbReference>
<evidence type="ECO:0000256" key="10">
    <source>
        <dbReference type="ARBA" id="ARBA00073549"/>
    </source>
</evidence>
<evidence type="ECO:0000256" key="7">
    <source>
        <dbReference type="ARBA" id="ARBA00023125"/>
    </source>
</evidence>
<comment type="caution">
    <text evidence="14">The sequence shown here is derived from an EMBL/GenBank/DDBJ whole genome shotgun (WGS) entry which is preliminary data.</text>
</comment>
<feature type="domain" description="DNA mismatch repair proteins mutS family" evidence="13">
    <location>
        <begin position="719"/>
        <end position="735"/>
    </location>
</feature>
<dbReference type="GO" id="GO:0005524">
    <property type="term" value="F:ATP binding"/>
    <property type="evidence" value="ECO:0007669"/>
    <property type="project" value="UniProtKB-KW"/>
</dbReference>
<dbReference type="SMART" id="SM00534">
    <property type="entry name" value="MUTSac"/>
    <property type="match status" value="1"/>
</dbReference>
<organism evidence="14 15">
    <name type="scientific">Thielaviopsis punctulata</name>
    <dbReference type="NCBI Taxonomy" id="72032"/>
    <lineage>
        <taxon>Eukaryota</taxon>
        <taxon>Fungi</taxon>
        <taxon>Dikarya</taxon>
        <taxon>Ascomycota</taxon>
        <taxon>Pezizomycotina</taxon>
        <taxon>Sordariomycetes</taxon>
        <taxon>Hypocreomycetidae</taxon>
        <taxon>Microascales</taxon>
        <taxon>Ceratocystidaceae</taxon>
        <taxon>Thielaviopsis</taxon>
    </lineage>
</organism>
<dbReference type="SUPFAM" id="SSF52540">
    <property type="entry name" value="P-loop containing nucleoside triphosphate hydrolases"/>
    <property type="match status" value="1"/>
</dbReference>
<evidence type="ECO:0000256" key="12">
    <source>
        <dbReference type="SAM" id="MobiDB-lite"/>
    </source>
</evidence>
<dbReference type="PANTHER" id="PTHR11361:SF20">
    <property type="entry name" value="MUTS PROTEIN HOMOLOG 5"/>
    <property type="match status" value="1"/>
</dbReference>
<dbReference type="AlphaFoldDB" id="A0A0F4ZKY9"/>
<keyword evidence="5" id="KW-0547">Nucleotide-binding</keyword>
<dbReference type="InterPro" id="IPR027417">
    <property type="entry name" value="P-loop_NTPase"/>
</dbReference>
<evidence type="ECO:0000256" key="9">
    <source>
        <dbReference type="ARBA" id="ARBA00023254"/>
    </source>
</evidence>
<reference evidence="14 15" key="1">
    <citation type="submission" date="2015-03" db="EMBL/GenBank/DDBJ databases">
        <authorList>
            <person name="Radwan O."/>
            <person name="Al-Naeli F.A."/>
            <person name="Rendon G.A."/>
            <person name="Fields C."/>
        </authorList>
    </citation>
    <scope>NUCLEOTIDE SEQUENCE [LARGE SCALE GENOMIC DNA]</scope>
    <source>
        <strain evidence="14">CR-DP1</strain>
    </source>
</reference>
<feature type="region of interest" description="Disordered" evidence="12">
    <location>
        <begin position="1"/>
        <end position="105"/>
    </location>
</feature>
<gene>
    <name evidence="14" type="ORF">TD95_003372</name>
</gene>
<dbReference type="InterPro" id="IPR007696">
    <property type="entry name" value="DNA_mismatch_repair_MutS_core"/>
</dbReference>
<evidence type="ECO:0000256" key="11">
    <source>
        <dbReference type="ARBA" id="ARBA00077470"/>
    </source>
</evidence>
<keyword evidence="7" id="KW-0238">DNA-binding</keyword>
<dbReference type="OrthoDB" id="29596at2759"/>
<dbReference type="Gene3D" id="3.40.50.300">
    <property type="entry name" value="P-loop containing nucleotide triphosphate hydrolases"/>
    <property type="match status" value="1"/>
</dbReference>
<dbReference type="GO" id="GO:0030983">
    <property type="term" value="F:mismatched DNA binding"/>
    <property type="evidence" value="ECO:0007669"/>
    <property type="project" value="InterPro"/>
</dbReference>
<evidence type="ECO:0000256" key="2">
    <source>
        <dbReference type="ARBA" id="ARBA00004286"/>
    </source>
</evidence>
<evidence type="ECO:0000259" key="13">
    <source>
        <dbReference type="PROSITE" id="PS00486"/>
    </source>
</evidence>
<feature type="compositionally biased region" description="Polar residues" evidence="12">
    <location>
        <begin position="89"/>
        <end position="99"/>
    </location>
</feature>
<dbReference type="GO" id="GO:0051026">
    <property type="term" value="P:chiasma assembly"/>
    <property type="evidence" value="ECO:0007669"/>
    <property type="project" value="TreeGrafter"/>
</dbReference>
<dbReference type="Gene3D" id="1.10.1420.10">
    <property type="match status" value="1"/>
</dbReference>
<dbReference type="InterPro" id="IPR000432">
    <property type="entry name" value="DNA_mismatch_repair_MutS_C"/>
</dbReference>
<keyword evidence="8" id="KW-0539">Nucleus</keyword>
<dbReference type="PROSITE" id="PS00486">
    <property type="entry name" value="DNA_MISMATCH_REPAIR_2"/>
    <property type="match status" value="1"/>
</dbReference>
<dbReference type="SUPFAM" id="SSF48334">
    <property type="entry name" value="DNA repair protein MutS, domain III"/>
    <property type="match status" value="1"/>
</dbReference>
<dbReference type="GO" id="GO:0006298">
    <property type="term" value="P:mismatch repair"/>
    <property type="evidence" value="ECO:0007669"/>
    <property type="project" value="InterPro"/>
</dbReference>
<keyword evidence="15" id="KW-1185">Reference proteome</keyword>
<comment type="similarity">
    <text evidence="3">Belongs to the DNA mismatch repair MutS family.</text>
</comment>
<protein>
    <recommendedName>
        <fullName evidence="10">DNA mismatch repair protein MSH5</fullName>
    </recommendedName>
    <alternativeName>
        <fullName evidence="11">MutS protein homolog 5</fullName>
    </alternativeName>
</protein>
<keyword evidence="6" id="KW-0067">ATP-binding</keyword>
<dbReference type="SMART" id="SM00533">
    <property type="entry name" value="MUTSd"/>
    <property type="match status" value="1"/>
</dbReference>
<dbReference type="Pfam" id="PF05192">
    <property type="entry name" value="MutS_III"/>
    <property type="match status" value="1"/>
</dbReference>